<dbReference type="AlphaFoldDB" id="A0A0R2ES24"/>
<dbReference type="SUPFAM" id="SSF51445">
    <property type="entry name" value="(Trans)glycosidases"/>
    <property type="match status" value="1"/>
</dbReference>
<comment type="caution">
    <text evidence="2">The sequence shown here is derived from an EMBL/GenBank/DDBJ whole genome shotgun (WGS) entry which is preliminary data.</text>
</comment>
<feature type="domain" description="DUF5597" evidence="1">
    <location>
        <begin position="369"/>
        <end position="486"/>
    </location>
</feature>
<dbReference type="Pfam" id="PF18120">
    <property type="entry name" value="DUF5597"/>
    <property type="match status" value="1"/>
</dbReference>
<dbReference type="EMBL" id="AYZJ01000077">
    <property type="protein sequence ID" value="KRN19102.1"/>
    <property type="molecule type" value="Genomic_DNA"/>
</dbReference>
<dbReference type="Gene3D" id="3.20.20.80">
    <property type="entry name" value="Glycosidases"/>
    <property type="match status" value="1"/>
</dbReference>
<dbReference type="Gene3D" id="2.60.220.20">
    <property type="entry name" value="putative beta-Galactosidase from caulobacter crescentus"/>
    <property type="match status" value="1"/>
</dbReference>
<protein>
    <recommendedName>
        <fullName evidence="1">DUF5597 domain-containing protein</fullName>
    </recommendedName>
</protein>
<reference evidence="2 3" key="1">
    <citation type="journal article" date="2015" name="Genome Announc.">
        <title>Expanding the biotechnology potential of lactobacilli through comparative genomics of 213 strains and associated genera.</title>
        <authorList>
            <person name="Sun Z."/>
            <person name="Harris H.M."/>
            <person name="McCann A."/>
            <person name="Guo C."/>
            <person name="Argimon S."/>
            <person name="Zhang W."/>
            <person name="Yang X."/>
            <person name="Jeffery I.B."/>
            <person name="Cooney J.C."/>
            <person name="Kagawa T.F."/>
            <person name="Liu W."/>
            <person name="Song Y."/>
            <person name="Salvetti E."/>
            <person name="Wrobel A."/>
            <person name="Rasinkangas P."/>
            <person name="Parkhill J."/>
            <person name="Rea M.C."/>
            <person name="O'Sullivan O."/>
            <person name="Ritari J."/>
            <person name="Douillard F.P."/>
            <person name="Paul Ross R."/>
            <person name="Yang R."/>
            <person name="Briner A.E."/>
            <person name="Felis G.E."/>
            <person name="de Vos W.M."/>
            <person name="Barrangou R."/>
            <person name="Klaenhammer T.R."/>
            <person name="Caufield P.W."/>
            <person name="Cui Y."/>
            <person name="Zhang H."/>
            <person name="O'Toole P.W."/>
        </authorList>
    </citation>
    <scope>NUCLEOTIDE SEQUENCE [LARGE SCALE GENOMIC DNA]</scope>
    <source>
        <strain evidence="2 3">DSM 22697</strain>
    </source>
</reference>
<gene>
    <name evidence="2" type="ORF">FC75_GL000200</name>
</gene>
<dbReference type="PATRIC" id="fig|1423730.4.peg.212"/>
<dbReference type="RefSeq" id="WP_056989820.1">
    <property type="nucleotide sequence ID" value="NZ_AYZJ01000077.1"/>
</dbReference>
<dbReference type="STRING" id="1423730.FC75_GL000200"/>
<evidence type="ECO:0000313" key="2">
    <source>
        <dbReference type="EMBL" id="KRN19102.1"/>
    </source>
</evidence>
<organism evidence="2 3">
    <name type="scientific">Lacticaseibacillus camelliae DSM 22697 = JCM 13995</name>
    <dbReference type="NCBI Taxonomy" id="1423730"/>
    <lineage>
        <taxon>Bacteria</taxon>
        <taxon>Bacillati</taxon>
        <taxon>Bacillota</taxon>
        <taxon>Bacilli</taxon>
        <taxon>Lactobacillales</taxon>
        <taxon>Lactobacillaceae</taxon>
        <taxon>Lacticaseibacillus</taxon>
    </lineage>
</organism>
<dbReference type="InterPro" id="IPR017853">
    <property type="entry name" value="GH"/>
</dbReference>
<proteinExistence type="predicted"/>
<keyword evidence="3" id="KW-1185">Reference proteome</keyword>
<dbReference type="Proteomes" id="UP000050865">
    <property type="component" value="Unassembled WGS sequence"/>
</dbReference>
<accession>A0A0R2ES24</accession>
<evidence type="ECO:0000313" key="3">
    <source>
        <dbReference type="Proteomes" id="UP000050865"/>
    </source>
</evidence>
<sequence>MTIPHLQDNDGQTVLMVDDKPFIGLAAECHNSSASSTAYMNTQVWPRVLPLNINTLLVPVYWEMIEPKPDRFDFSSVQDLISEAREHQVKLVLLWFGLWKNGLSSYVPGWLKEDSTVRYAQKRDGQHLYSISPADQTAVDLDAKAFGHLMAFIKKTDTQQSTVIMVQVENEVGLLDADFDYSVAKGPALNRPLPDVFGAAPAATWQSQFGPQAGEYYMAFLYASALQTIAAAGKAQYALPMYVNAWLEKPLGRPGAYPTGGPTVKMLPLWQKVATAVDLVAPDLYVPNFEEVSDAYAAPQQALLVPETRQDLRTVSNLIYAISHYNLLLFSPFGAEDFFNQDVTLDAHLLKAVAIDADAFDWSKTGSVLAKAYALLAGMLPLIVQKRQQPQMHSFLISQAADRGRRIKLASCEAAVHFVKQEGNVSPSAGFILELSENEFLLFGLNISVNLSALEPNRNVGLISLEEGTWQDGQWHAGRILNGDERVRIQVGATPQLLKIKTHLY</sequence>
<name>A0A0R2ES24_9LACO</name>
<dbReference type="InterPro" id="IPR040719">
    <property type="entry name" value="DUF5597"/>
</dbReference>
<evidence type="ECO:0000259" key="1">
    <source>
        <dbReference type="Pfam" id="PF18120"/>
    </source>
</evidence>